<feature type="chain" id="PRO_5047348417" evidence="1">
    <location>
        <begin position="29"/>
        <end position="389"/>
    </location>
</feature>
<evidence type="ECO:0000313" key="2">
    <source>
        <dbReference type="EMBL" id="QDB78994.1"/>
    </source>
</evidence>
<keyword evidence="3" id="KW-1185">Reference proteome</keyword>
<accession>A0ABX5VKL4</accession>
<keyword evidence="1" id="KW-0732">Signal</keyword>
<evidence type="ECO:0000256" key="1">
    <source>
        <dbReference type="SAM" id="SignalP"/>
    </source>
</evidence>
<reference evidence="2 3" key="1">
    <citation type="submission" date="2019-05" db="EMBL/GenBank/DDBJ databases">
        <title>Georgenia *** sp. nov., and Georgenia *** sp. nov., isolated from the intestinal contents of plateau pika (Ochotona curzoniae) in the Qinghai-Tibet plateau of China.</title>
        <authorList>
            <person name="Tian Z."/>
        </authorList>
    </citation>
    <scope>NUCLEOTIDE SEQUENCE [LARGE SCALE GENOMIC DNA]</scope>
    <source>
        <strain evidence="2 3">Z294</strain>
    </source>
</reference>
<dbReference type="Proteomes" id="UP000313948">
    <property type="component" value="Chromosome"/>
</dbReference>
<feature type="signal peptide" evidence="1">
    <location>
        <begin position="1"/>
        <end position="28"/>
    </location>
</feature>
<organism evidence="2 3">
    <name type="scientific">Georgenia wutianyii</name>
    <dbReference type="NCBI Taxonomy" id="2585135"/>
    <lineage>
        <taxon>Bacteria</taxon>
        <taxon>Bacillati</taxon>
        <taxon>Actinomycetota</taxon>
        <taxon>Actinomycetes</taxon>
        <taxon>Micrococcales</taxon>
        <taxon>Bogoriellaceae</taxon>
        <taxon>Georgenia</taxon>
    </lineage>
</organism>
<sequence>MISLSDVRRALVPLTVAGLLLMGGTAAATVPAVAHRPGPATCSLAGAELTATARPAEDLTDLFTGYGDSGTGWTGADSTYSVRLRDGSLAWIFSDTFLGPVEADGTRPRTTPFLNNSIVLQEGDHLRTVTGGTAGAPESIVGPTADGDWHWFGAGVLTRRGDLTVGVLRFARFGDGYWDWGWESNALVTLDTDTWQVTGLDPLPSAAGVQWASWYQRAGGHVIVHGVEDLGAVKYMHVAMVVGGDLTDLRRWRYWDGQGWSRTETDSARVMPGVANEYSVSPYRDGYLLVTQDTSVPFGSEIRAYTSCSPTGPFEGGTTIYRMPEVGAWGSYGDPDVIAYNAHEHPELRDGDTLLVSYNVNSIDTDDVYDDVTIYRPRFIEVELDLTRP</sequence>
<protein>
    <submittedName>
        <fullName evidence="2">DUF4185 domain-containing protein</fullName>
    </submittedName>
</protein>
<proteinExistence type="predicted"/>
<gene>
    <name evidence="2" type="ORF">FE251_06115</name>
</gene>
<dbReference type="EMBL" id="CP040899">
    <property type="protein sequence ID" value="QDB78994.1"/>
    <property type="molecule type" value="Genomic_DNA"/>
</dbReference>
<name>A0ABX5VKL4_9MICO</name>
<evidence type="ECO:0000313" key="3">
    <source>
        <dbReference type="Proteomes" id="UP000313948"/>
    </source>
</evidence>